<proteinExistence type="predicted"/>
<evidence type="ECO:0000313" key="1">
    <source>
        <dbReference type="EMBL" id="RCI14717.1"/>
    </source>
</evidence>
<name>A0A367LK14_9HYPO</name>
<keyword evidence="2" id="KW-1185">Reference proteome</keyword>
<dbReference type="AlphaFoldDB" id="A0A367LK14"/>
<evidence type="ECO:0000313" key="2">
    <source>
        <dbReference type="Proteomes" id="UP000253664"/>
    </source>
</evidence>
<protein>
    <submittedName>
        <fullName evidence="1">Uncharacterized protein</fullName>
    </submittedName>
</protein>
<dbReference type="Proteomes" id="UP000253664">
    <property type="component" value="Unassembled WGS sequence"/>
</dbReference>
<accession>A0A367LK14</accession>
<organism evidence="1 2">
    <name type="scientific">Ophiocordyceps polyrhachis-furcata BCC 54312</name>
    <dbReference type="NCBI Taxonomy" id="1330021"/>
    <lineage>
        <taxon>Eukaryota</taxon>
        <taxon>Fungi</taxon>
        <taxon>Dikarya</taxon>
        <taxon>Ascomycota</taxon>
        <taxon>Pezizomycotina</taxon>
        <taxon>Sordariomycetes</taxon>
        <taxon>Hypocreomycetidae</taxon>
        <taxon>Hypocreales</taxon>
        <taxon>Ophiocordycipitaceae</taxon>
        <taxon>Ophiocordyceps</taxon>
    </lineage>
</organism>
<dbReference type="EMBL" id="LKCN02000003">
    <property type="protein sequence ID" value="RCI14717.1"/>
    <property type="molecule type" value="Genomic_DNA"/>
</dbReference>
<reference evidence="1 2" key="1">
    <citation type="journal article" date="2015" name="BMC Genomics">
        <title>Insights from the genome of Ophiocordyceps polyrhachis-furcata to pathogenicity and host specificity in insect fungi.</title>
        <authorList>
            <person name="Wichadakul D."/>
            <person name="Kobmoo N."/>
            <person name="Ingsriswang S."/>
            <person name="Tangphatsornruang S."/>
            <person name="Chantasingh D."/>
            <person name="Luangsa-ard J.J."/>
            <person name="Eurwilaichitr L."/>
        </authorList>
    </citation>
    <scope>NUCLEOTIDE SEQUENCE [LARGE SCALE GENOMIC DNA]</scope>
    <source>
        <strain evidence="1 2">BCC 54312</strain>
    </source>
</reference>
<gene>
    <name evidence="1" type="ORF">L249_6459</name>
</gene>
<sequence>MLPEAWDMPLWCCLFCRRRASSPFPPSLFPPLRLRSYSSSVPYLVFSP</sequence>
<comment type="caution">
    <text evidence="1">The sequence shown here is derived from an EMBL/GenBank/DDBJ whole genome shotgun (WGS) entry which is preliminary data.</text>
</comment>